<evidence type="ECO:0000313" key="1">
    <source>
        <dbReference type="EMBL" id="TWU40092.1"/>
    </source>
</evidence>
<sequence length="87" mass="9701">MEPICYTYFAIGSLLPHIFHHLLTSDCVVCITRITRSPVGLALNESCQALKQFAFCSRYFNFFNHTLILAYGLNLGLEAPATTTAKT</sequence>
<keyword evidence="2" id="KW-1185">Reference proteome</keyword>
<evidence type="ECO:0000313" key="2">
    <source>
        <dbReference type="Proteomes" id="UP000315471"/>
    </source>
</evidence>
<proteinExistence type="predicted"/>
<gene>
    <name evidence="1" type="ORF">Q31b_34360</name>
</gene>
<dbReference type="AlphaFoldDB" id="A0A5C6DTS4"/>
<dbReference type="Proteomes" id="UP000315471">
    <property type="component" value="Unassembled WGS sequence"/>
</dbReference>
<dbReference type="EMBL" id="SJPY01000005">
    <property type="protein sequence ID" value="TWU40092.1"/>
    <property type="molecule type" value="Genomic_DNA"/>
</dbReference>
<comment type="caution">
    <text evidence="1">The sequence shown here is derived from an EMBL/GenBank/DDBJ whole genome shotgun (WGS) entry which is preliminary data.</text>
</comment>
<reference evidence="1 2" key="1">
    <citation type="submission" date="2019-02" db="EMBL/GenBank/DDBJ databases">
        <title>Deep-cultivation of Planctomycetes and their phenomic and genomic characterization uncovers novel biology.</title>
        <authorList>
            <person name="Wiegand S."/>
            <person name="Jogler M."/>
            <person name="Boedeker C."/>
            <person name="Pinto D."/>
            <person name="Vollmers J."/>
            <person name="Rivas-Marin E."/>
            <person name="Kohn T."/>
            <person name="Peeters S.H."/>
            <person name="Heuer A."/>
            <person name="Rast P."/>
            <person name="Oberbeckmann S."/>
            <person name="Bunk B."/>
            <person name="Jeske O."/>
            <person name="Meyerdierks A."/>
            <person name="Storesund J.E."/>
            <person name="Kallscheuer N."/>
            <person name="Luecker S."/>
            <person name="Lage O.M."/>
            <person name="Pohl T."/>
            <person name="Merkel B.J."/>
            <person name="Hornburger P."/>
            <person name="Mueller R.-W."/>
            <person name="Bruemmer F."/>
            <person name="Labrenz M."/>
            <person name="Spormann A.M."/>
            <person name="Op Den Camp H."/>
            <person name="Overmann J."/>
            <person name="Amann R."/>
            <person name="Jetten M.S.M."/>
            <person name="Mascher T."/>
            <person name="Medema M.H."/>
            <person name="Devos D.P."/>
            <person name="Kaster A.-K."/>
            <person name="Ovreas L."/>
            <person name="Rohde M."/>
            <person name="Galperin M.Y."/>
            <person name="Jogler C."/>
        </authorList>
    </citation>
    <scope>NUCLEOTIDE SEQUENCE [LARGE SCALE GENOMIC DNA]</scope>
    <source>
        <strain evidence="1 2">Q31b</strain>
    </source>
</reference>
<protein>
    <submittedName>
        <fullName evidence="1">Uncharacterized protein</fullName>
    </submittedName>
</protein>
<accession>A0A5C6DTS4</accession>
<name>A0A5C6DTS4_9BACT</name>
<organism evidence="1 2">
    <name type="scientific">Novipirellula aureliae</name>
    <dbReference type="NCBI Taxonomy" id="2527966"/>
    <lineage>
        <taxon>Bacteria</taxon>
        <taxon>Pseudomonadati</taxon>
        <taxon>Planctomycetota</taxon>
        <taxon>Planctomycetia</taxon>
        <taxon>Pirellulales</taxon>
        <taxon>Pirellulaceae</taxon>
        <taxon>Novipirellula</taxon>
    </lineage>
</organism>